<dbReference type="RefSeq" id="XP_024704616.1">
    <property type="nucleotide sequence ID" value="XM_024842662.1"/>
</dbReference>
<feature type="transmembrane region" description="Helical" evidence="1">
    <location>
        <begin position="262"/>
        <end position="283"/>
    </location>
</feature>
<dbReference type="VEuPathDB" id="FungiDB:P170DRAFT_179998"/>
<dbReference type="OrthoDB" id="408152at2759"/>
<dbReference type="InterPro" id="IPR027417">
    <property type="entry name" value="P-loop_NTPase"/>
</dbReference>
<reference evidence="2 3" key="1">
    <citation type="submission" date="2016-12" db="EMBL/GenBank/DDBJ databases">
        <title>The genomes of Aspergillus section Nigri reveals drivers in fungal speciation.</title>
        <authorList>
            <consortium name="DOE Joint Genome Institute"/>
            <person name="Vesth T.C."/>
            <person name="Nybo J."/>
            <person name="Theobald S."/>
            <person name="Brandl J."/>
            <person name="Frisvad J.C."/>
            <person name="Nielsen K.F."/>
            <person name="Lyhne E.K."/>
            <person name="Kogle M.E."/>
            <person name="Kuo A."/>
            <person name="Riley R."/>
            <person name="Clum A."/>
            <person name="Nolan M."/>
            <person name="Lipzen A."/>
            <person name="Salamov A."/>
            <person name="Henrissat B."/>
            <person name="Wiebenga A."/>
            <person name="De Vries R.P."/>
            <person name="Grigoriev I.V."/>
            <person name="Mortensen U.H."/>
            <person name="Andersen M.R."/>
            <person name="Baker S.E."/>
        </authorList>
    </citation>
    <scope>NUCLEOTIDE SEQUENCE [LARGE SCALE GENOMIC DNA]</scope>
    <source>
        <strain evidence="2 3">IBT 23096</strain>
    </source>
</reference>
<organism evidence="2 3">
    <name type="scientific">Aspergillus steynii IBT 23096</name>
    <dbReference type="NCBI Taxonomy" id="1392250"/>
    <lineage>
        <taxon>Eukaryota</taxon>
        <taxon>Fungi</taxon>
        <taxon>Dikarya</taxon>
        <taxon>Ascomycota</taxon>
        <taxon>Pezizomycotina</taxon>
        <taxon>Eurotiomycetes</taxon>
        <taxon>Eurotiomycetidae</taxon>
        <taxon>Eurotiales</taxon>
        <taxon>Aspergillaceae</taxon>
        <taxon>Aspergillus</taxon>
        <taxon>Aspergillus subgen. Circumdati</taxon>
    </lineage>
</organism>
<keyword evidence="1" id="KW-0472">Membrane</keyword>
<dbReference type="AlphaFoldDB" id="A0A2I2G8V9"/>
<dbReference type="EMBL" id="MSFO01000004">
    <property type="protein sequence ID" value="PLB49314.1"/>
    <property type="molecule type" value="Genomic_DNA"/>
</dbReference>
<dbReference type="STRING" id="1392250.A0A2I2G8V9"/>
<dbReference type="PANTHER" id="PTHR36978">
    <property type="entry name" value="P-LOOP CONTAINING NUCLEOTIDE TRIPHOSPHATE HYDROLASE"/>
    <property type="match status" value="1"/>
</dbReference>
<dbReference type="Pfam" id="PF17784">
    <property type="entry name" value="Sulfotransfer_4"/>
    <property type="match status" value="1"/>
</dbReference>
<comment type="caution">
    <text evidence="2">The sequence shown here is derived from an EMBL/GenBank/DDBJ whole genome shotgun (WGS) entry which is preliminary data.</text>
</comment>
<accession>A0A2I2G8V9</accession>
<keyword evidence="1" id="KW-1133">Transmembrane helix</keyword>
<keyword evidence="1" id="KW-0812">Transmembrane</keyword>
<evidence type="ECO:0000313" key="3">
    <source>
        <dbReference type="Proteomes" id="UP000234275"/>
    </source>
</evidence>
<evidence type="ECO:0008006" key="4">
    <source>
        <dbReference type="Google" id="ProtNLM"/>
    </source>
</evidence>
<dbReference type="PANTHER" id="PTHR36978:SF8">
    <property type="entry name" value="NAD DEPENDENT EPIMERASE_DEHYDRATASE"/>
    <property type="match status" value="1"/>
</dbReference>
<name>A0A2I2G8V9_9EURO</name>
<evidence type="ECO:0000256" key="1">
    <source>
        <dbReference type="SAM" id="Phobius"/>
    </source>
</evidence>
<dbReference type="Gene3D" id="3.40.50.300">
    <property type="entry name" value="P-loop containing nucleotide triphosphate hydrolases"/>
    <property type="match status" value="1"/>
</dbReference>
<dbReference type="InterPro" id="IPR040632">
    <property type="entry name" value="Sulfotransfer_4"/>
</dbReference>
<sequence>MSFLPDRLLHWVYGLPAPSTKRHEPMQVLAVGISRSGTDSLREALHILGYKHTYHGFDSILPPSSLEATYRLLQKKYTTSPTSSQGTNMKLTTSDFDTVFGHCVGISDLPAAEFAPELIAAYPEAKVILNTRRDLDAWYRSMEQTMGYFDANPVDWDWVKSWFDADLFWTRHAMCRTLMPRFFRGSFRSNGKWVYEGHVAMVRGLGLGEDRLLEWSVEDGWEPLCKFLGKEVPSREFPSGNPPREWVERIARTMEGHHRRAVRNLVVFGAVVGVVVAMLVVYVV</sequence>
<dbReference type="SUPFAM" id="SSF52540">
    <property type="entry name" value="P-loop containing nucleoside triphosphate hydrolases"/>
    <property type="match status" value="1"/>
</dbReference>
<keyword evidence="3" id="KW-1185">Reference proteome</keyword>
<evidence type="ECO:0000313" key="2">
    <source>
        <dbReference type="EMBL" id="PLB49314.1"/>
    </source>
</evidence>
<protein>
    <recommendedName>
        <fullName evidence="4">NAD dependent epimerase/dehydratase</fullName>
    </recommendedName>
</protein>
<gene>
    <name evidence="2" type="ORF">P170DRAFT_179998</name>
</gene>
<dbReference type="Proteomes" id="UP000234275">
    <property type="component" value="Unassembled WGS sequence"/>
</dbReference>
<dbReference type="GeneID" id="36550360"/>
<proteinExistence type="predicted"/>